<dbReference type="Gene3D" id="3.10.180.10">
    <property type="entry name" value="2,3-Dihydroxybiphenyl 1,2-Dioxygenase, domain 1"/>
    <property type="match status" value="2"/>
</dbReference>
<dbReference type="GO" id="GO:0004493">
    <property type="term" value="F:methylmalonyl-CoA epimerase activity"/>
    <property type="evidence" value="ECO:0007669"/>
    <property type="project" value="TreeGrafter"/>
</dbReference>
<evidence type="ECO:0000313" key="3">
    <source>
        <dbReference type="EMBL" id="MBO8433372.1"/>
    </source>
</evidence>
<dbReference type="SUPFAM" id="SSF54593">
    <property type="entry name" value="Glyoxalase/Bleomycin resistance protein/Dihydroxybiphenyl dioxygenase"/>
    <property type="match status" value="2"/>
</dbReference>
<dbReference type="InterPro" id="IPR029068">
    <property type="entry name" value="Glyas_Bleomycin-R_OHBP_Dase"/>
</dbReference>
<protein>
    <submittedName>
        <fullName evidence="3">VOC family protein</fullName>
    </submittedName>
</protein>
<feature type="domain" description="VOC" evidence="2">
    <location>
        <begin position="11"/>
        <end position="150"/>
    </location>
</feature>
<keyword evidence="1" id="KW-0479">Metal-binding</keyword>
<dbReference type="Pfam" id="PF00903">
    <property type="entry name" value="Glyoxalase"/>
    <property type="match status" value="1"/>
</dbReference>
<dbReference type="CDD" id="cd06587">
    <property type="entry name" value="VOC"/>
    <property type="match status" value="1"/>
</dbReference>
<accession>A0A9D9H315</accession>
<dbReference type="Proteomes" id="UP000823612">
    <property type="component" value="Unassembled WGS sequence"/>
</dbReference>
<dbReference type="InterPro" id="IPR051785">
    <property type="entry name" value="MMCE/EMCE_epimerase"/>
</dbReference>
<dbReference type="GO" id="GO:0046872">
    <property type="term" value="F:metal ion binding"/>
    <property type="evidence" value="ECO:0007669"/>
    <property type="project" value="UniProtKB-KW"/>
</dbReference>
<sequence>MPDKQRPIISGIQQVGIGVRDVASAWRWYNEYFGVDAIIFDERAPAEYMLPYTGGKPRNRRAVLAVNLQGGGGFEIWQHRDFPPRAPEFQVLPGDYGIYACKIKCKDAAATHKLYMEKGAYVTEIYKDSQGRDYFYVKDPDGNLFQMVQVGAEGAWFAKEGKLTGGVFGAIVGCEDIEKCKAFYRDMLGYDHVCSEEEGEFKDLSQQGTPGCRFRRVLLGHGQARTGGFSRLLGPSEIELVQALDRPTPVHKIFENRFWGELGFIQICYDIRNINTLRDYAEALGSPFTVDSIRQNPNFDMGDAAGHFAYNEDPSGTLIEYVETCRVPIMKKWNLFLNLQRFDATKPLPNWLVKALRFTRKKDIPD</sequence>
<proteinExistence type="predicted"/>
<dbReference type="AlphaFoldDB" id="A0A9D9H315"/>
<dbReference type="InterPro" id="IPR037523">
    <property type="entry name" value="VOC_core"/>
</dbReference>
<reference evidence="3" key="2">
    <citation type="journal article" date="2021" name="PeerJ">
        <title>Extensive microbial diversity within the chicken gut microbiome revealed by metagenomics and culture.</title>
        <authorList>
            <person name="Gilroy R."/>
            <person name="Ravi A."/>
            <person name="Getino M."/>
            <person name="Pursley I."/>
            <person name="Horton D.L."/>
            <person name="Alikhan N.F."/>
            <person name="Baker D."/>
            <person name="Gharbi K."/>
            <person name="Hall N."/>
            <person name="Watson M."/>
            <person name="Adriaenssens E.M."/>
            <person name="Foster-Nyarko E."/>
            <person name="Jarju S."/>
            <person name="Secka A."/>
            <person name="Antonio M."/>
            <person name="Oren A."/>
            <person name="Chaudhuri R.R."/>
            <person name="La Ragione R."/>
            <person name="Hildebrand F."/>
            <person name="Pallen M.J."/>
        </authorList>
    </citation>
    <scope>NUCLEOTIDE SEQUENCE</scope>
    <source>
        <strain evidence="3">2889</strain>
    </source>
</reference>
<reference evidence="3" key="1">
    <citation type="submission" date="2020-10" db="EMBL/GenBank/DDBJ databases">
        <authorList>
            <person name="Gilroy R."/>
        </authorList>
    </citation>
    <scope>NUCLEOTIDE SEQUENCE</scope>
    <source>
        <strain evidence="3">2889</strain>
    </source>
</reference>
<dbReference type="PANTHER" id="PTHR43048:SF5">
    <property type="entry name" value="BLR5325 PROTEIN"/>
    <property type="match status" value="1"/>
</dbReference>
<comment type="caution">
    <text evidence="3">The sequence shown here is derived from an EMBL/GenBank/DDBJ whole genome shotgun (WGS) entry which is preliminary data.</text>
</comment>
<name>A0A9D9H315_9BACT</name>
<evidence type="ECO:0000256" key="1">
    <source>
        <dbReference type="ARBA" id="ARBA00022723"/>
    </source>
</evidence>
<dbReference type="GO" id="GO:0046491">
    <property type="term" value="P:L-methylmalonyl-CoA metabolic process"/>
    <property type="evidence" value="ECO:0007669"/>
    <property type="project" value="TreeGrafter"/>
</dbReference>
<organism evidence="3 4">
    <name type="scientific">Candidatus Pullibacteroides excrementavium</name>
    <dbReference type="NCBI Taxonomy" id="2840905"/>
    <lineage>
        <taxon>Bacteria</taxon>
        <taxon>Pseudomonadati</taxon>
        <taxon>Bacteroidota</taxon>
        <taxon>Bacteroidia</taxon>
        <taxon>Bacteroidales</taxon>
        <taxon>Candidatus Pullibacteroides</taxon>
    </lineage>
</organism>
<gene>
    <name evidence="3" type="ORF">IAB08_08805</name>
</gene>
<evidence type="ECO:0000259" key="2">
    <source>
        <dbReference type="PROSITE" id="PS51819"/>
    </source>
</evidence>
<evidence type="ECO:0000313" key="4">
    <source>
        <dbReference type="Proteomes" id="UP000823612"/>
    </source>
</evidence>
<dbReference type="PANTHER" id="PTHR43048">
    <property type="entry name" value="METHYLMALONYL-COA EPIMERASE"/>
    <property type="match status" value="1"/>
</dbReference>
<dbReference type="PROSITE" id="PS51819">
    <property type="entry name" value="VOC"/>
    <property type="match status" value="1"/>
</dbReference>
<dbReference type="EMBL" id="JADIMZ010000131">
    <property type="protein sequence ID" value="MBO8433372.1"/>
    <property type="molecule type" value="Genomic_DNA"/>
</dbReference>
<dbReference type="InterPro" id="IPR004360">
    <property type="entry name" value="Glyas_Fos-R_dOase_dom"/>
</dbReference>